<dbReference type="Gene3D" id="3.30.200.20">
    <property type="entry name" value="Phosphorylase Kinase, domain 1"/>
    <property type="match status" value="1"/>
</dbReference>
<evidence type="ECO:0000256" key="3">
    <source>
        <dbReference type="ARBA" id="ARBA00022679"/>
    </source>
</evidence>
<protein>
    <recommendedName>
        <fullName evidence="1">non-specific serine/threonine protein kinase</fullName>
        <ecNumber evidence="1">2.7.11.1</ecNumber>
    </recommendedName>
</protein>
<evidence type="ECO:0000313" key="13">
    <source>
        <dbReference type="Proteomes" id="UP000587527"/>
    </source>
</evidence>
<dbReference type="InterPro" id="IPR036322">
    <property type="entry name" value="WD40_repeat_dom_sf"/>
</dbReference>
<evidence type="ECO:0000256" key="6">
    <source>
        <dbReference type="ARBA" id="ARBA00022840"/>
    </source>
</evidence>
<feature type="compositionally biased region" description="Acidic residues" evidence="9">
    <location>
        <begin position="329"/>
        <end position="340"/>
    </location>
</feature>
<keyword evidence="2 12" id="KW-0723">Serine/threonine-protein kinase</keyword>
<dbReference type="SUPFAM" id="SSF56112">
    <property type="entry name" value="Protein kinase-like (PK-like)"/>
    <property type="match status" value="1"/>
</dbReference>
<dbReference type="InterPro" id="IPR001680">
    <property type="entry name" value="WD40_rpt"/>
</dbReference>
<dbReference type="GO" id="GO:0004674">
    <property type="term" value="F:protein serine/threonine kinase activity"/>
    <property type="evidence" value="ECO:0007669"/>
    <property type="project" value="UniProtKB-KW"/>
</dbReference>
<gene>
    <name evidence="12" type="ORF">F4553_000184</name>
</gene>
<feature type="binding site" evidence="8">
    <location>
        <position position="40"/>
    </location>
    <ligand>
        <name>ATP</name>
        <dbReference type="ChEBI" id="CHEBI:30616"/>
    </ligand>
</feature>
<dbReference type="InterPro" id="IPR020635">
    <property type="entry name" value="Tyr_kinase_cat_dom"/>
</dbReference>
<keyword evidence="10" id="KW-1133">Transmembrane helix</keyword>
<accession>A0A841BGP4</accession>
<dbReference type="EMBL" id="JACHMN010000001">
    <property type="protein sequence ID" value="MBB5866805.1"/>
    <property type="molecule type" value="Genomic_DNA"/>
</dbReference>
<feature type="region of interest" description="Disordered" evidence="9">
    <location>
        <begin position="323"/>
        <end position="347"/>
    </location>
</feature>
<feature type="repeat" description="WD" evidence="7">
    <location>
        <begin position="402"/>
        <end position="443"/>
    </location>
</feature>
<feature type="region of interest" description="Disordered" evidence="9">
    <location>
        <begin position="211"/>
        <end position="234"/>
    </location>
</feature>
<evidence type="ECO:0000256" key="8">
    <source>
        <dbReference type="PROSITE-ProRule" id="PRU10141"/>
    </source>
</evidence>
<keyword evidence="7" id="KW-0853">WD repeat</keyword>
<keyword evidence="4 8" id="KW-0547">Nucleotide-binding</keyword>
<dbReference type="Pfam" id="PF00400">
    <property type="entry name" value="WD40"/>
    <property type="match status" value="2"/>
</dbReference>
<dbReference type="SMART" id="SM00219">
    <property type="entry name" value="TyrKc"/>
    <property type="match status" value="1"/>
</dbReference>
<dbReference type="RefSeq" id="WP_184830873.1">
    <property type="nucleotide sequence ID" value="NZ_JACHMN010000001.1"/>
</dbReference>
<dbReference type="InterPro" id="IPR015943">
    <property type="entry name" value="WD40/YVTN_repeat-like_dom_sf"/>
</dbReference>
<dbReference type="SMART" id="SM00320">
    <property type="entry name" value="WD40"/>
    <property type="match status" value="4"/>
</dbReference>
<dbReference type="PROSITE" id="PS00109">
    <property type="entry name" value="PROTEIN_KINASE_TYR"/>
    <property type="match status" value="1"/>
</dbReference>
<feature type="repeat" description="WD" evidence="7">
    <location>
        <begin position="667"/>
        <end position="704"/>
    </location>
</feature>
<organism evidence="12 13">
    <name type="scientific">Allocatelliglobosispora scoriae</name>
    <dbReference type="NCBI Taxonomy" id="643052"/>
    <lineage>
        <taxon>Bacteria</taxon>
        <taxon>Bacillati</taxon>
        <taxon>Actinomycetota</taxon>
        <taxon>Actinomycetes</taxon>
        <taxon>Micromonosporales</taxon>
        <taxon>Micromonosporaceae</taxon>
        <taxon>Allocatelliglobosispora</taxon>
    </lineage>
</organism>
<dbReference type="InterPro" id="IPR017441">
    <property type="entry name" value="Protein_kinase_ATP_BS"/>
</dbReference>
<keyword evidence="13" id="KW-1185">Reference proteome</keyword>
<dbReference type="Pfam" id="PF00069">
    <property type="entry name" value="Pkinase"/>
    <property type="match status" value="1"/>
</dbReference>
<feature type="transmembrane region" description="Helical" evidence="10">
    <location>
        <begin position="355"/>
        <end position="376"/>
    </location>
</feature>
<dbReference type="InterPro" id="IPR011009">
    <property type="entry name" value="Kinase-like_dom_sf"/>
</dbReference>
<dbReference type="Gene3D" id="1.10.510.10">
    <property type="entry name" value="Transferase(Phosphotransferase) domain 1"/>
    <property type="match status" value="1"/>
</dbReference>
<dbReference type="Proteomes" id="UP000587527">
    <property type="component" value="Unassembled WGS sequence"/>
</dbReference>
<dbReference type="GO" id="GO:0005524">
    <property type="term" value="F:ATP binding"/>
    <property type="evidence" value="ECO:0007669"/>
    <property type="project" value="UniProtKB-UniRule"/>
</dbReference>
<evidence type="ECO:0000256" key="7">
    <source>
        <dbReference type="PROSITE-ProRule" id="PRU00221"/>
    </source>
</evidence>
<dbReference type="GO" id="GO:0004713">
    <property type="term" value="F:protein tyrosine kinase activity"/>
    <property type="evidence" value="ECO:0007669"/>
    <property type="project" value="InterPro"/>
</dbReference>
<dbReference type="CDD" id="cd14014">
    <property type="entry name" value="STKc_PknB_like"/>
    <property type="match status" value="1"/>
</dbReference>
<evidence type="ECO:0000256" key="4">
    <source>
        <dbReference type="ARBA" id="ARBA00022741"/>
    </source>
</evidence>
<dbReference type="PANTHER" id="PTHR43289">
    <property type="entry name" value="MITOGEN-ACTIVATED PROTEIN KINASE KINASE KINASE 20-RELATED"/>
    <property type="match status" value="1"/>
</dbReference>
<dbReference type="InterPro" id="IPR008266">
    <property type="entry name" value="Tyr_kinase_AS"/>
</dbReference>
<name>A0A841BGP4_9ACTN</name>
<evidence type="ECO:0000256" key="2">
    <source>
        <dbReference type="ARBA" id="ARBA00022527"/>
    </source>
</evidence>
<evidence type="ECO:0000256" key="5">
    <source>
        <dbReference type="ARBA" id="ARBA00022777"/>
    </source>
</evidence>
<evidence type="ECO:0000259" key="11">
    <source>
        <dbReference type="PROSITE" id="PS50011"/>
    </source>
</evidence>
<evidence type="ECO:0000256" key="9">
    <source>
        <dbReference type="SAM" id="MobiDB-lite"/>
    </source>
</evidence>
<feature type="domain" description="Protein kinase" evidence="11">
    <location>
        <begin position="11"/>
        <end position="268"/>
    </location>
</feature>
<evidence type="ECO:0000256" key="1">
    <source>
        <dbReference type="ARBA" id="ARBA00012513"/>
    </source>
</evidence>
<evidence type="ECO:0000313" key="12">
    <source>
        <dbReference type="EMBL" id="MBB5866805.1"/>
    </source>
</evidence>
<evidence type="ECO:0000256" key="10">
    <source>
        <dbReference type="SAM" id="Phobius"/>
    </source>
</evidence>
<dbReference type="Gene3D" id="2.130.10.10">
    <property type="entry name" value="YVTN repeat-like/Quinoprotein amine dehydrogenase"/>
    <property type="match status" value="2"/>
</dbReference>
<dbReference type="EC" id="2.7.11.1" evidence="1"/>
<keyword evidence="3" id="KW-0808">Transferase</keyword>
<keyword evidence="10" id="KW-0812">Transmembrane</keyword>
<dbReference type="AlphaFoldDB" id="A0A841BGP4"/>
<dbReference type="PROSITE" id="PS50294">
    <property type="entry name" value="WD_REPEATS_REGION"/>
    <property type="match status" value="1"/>
</dbReference>
<dbReference type="SUPFAM" id="SSF50978">
    <property type="entry name" value="WD40 repeat-like"/>
    <property type="match status" value="1"/>
</dbReference>
<dbReference type="PANTHER" id="PTHR43289:SF6">
    <property type="entry name" value="SERINE_THREONINE-PROTEIN KINASE NEKL-3"/>
    <property type="match status" value="1"/>
</dbReference>
<proteinExistence type="predicted"/>
<dbReference type="InterPro" id="IPR000719">
    <property type="entry name" value="Prot_kinase_dom"/>
</dbReference>
<comment type="caution">
    <text evidence="12">The sequence shown here is derived from an EMBL/GenBank/DDBJ whole genome shotgun (WGS) entry which is preliminary data.</text>
</comment>
<dbReference type="PROSITE" id="PS00107">
    <property type="entry name" value="PROTEIN_KINASE_ATP"/>
    <property type="match status" value="1"/>
</dbReference>
<sequence length="704" mass="73658">MRYGQVISGRFVLEERLGLGGTGEVWRATDNRLSRPVAIKVVRTGAFDDELIPAAVDRFVGEVETASAVAHPNVVTLFDVGEHDGSHYLVQELVAGDSLAHELQRRLAAGDGPLPVADAVDVARQICAGLAAAHRLGVLHRDLRLGNVLLSTAGAVKIVDFGIAWAVSTGDPSLAPEQISGGAVDERADFYALGCILFELLTGRPVFPGSGSDLREQHRTGVPDSLRRHRPDVPDPLDAVVEELLQKEPAHRPGTAEILGRRLKHIAQALADAGAGAPAAAAAPAVAPLRTPPSASQMVLPPEVVYGPTVEISAIIPNFAYASKPPAEPEGDLPGEEPAESAEVRRLAQPTRRSLIAAGVTGLAIVGTSTATAIVVGARRKVMPKRTTVPGGILPFGALGRVTEFGAPVTSVAFSQDGRSVFCGGGKGEVMAWDLATDRVVARAAIPGATAGITRTVVLRDGVTVYLRPHTGLPHVWNTETRTLSPLSNLPVLIEDDELDFSPNGMLCAFSRSIHDKGEGGLRLYNIATGVYTRVDAKDKAGLTEFLVLLRFSPDGTKIAGYALSEAACVWTVAAPRQLLRVDNPVSTGGTDLAWSANGGFLAVASTTRENGFVTSWDTVAGVRRARVMGDAAASVALSPDGSLAAFAGADGVVVLEALSGTEVVRYDYPQGEVAVVRFSPDGRLLASAGGDGMVMLWRVPGVS</sequence>
<dbReference type="PROSITE" id="PS50011">
    <property type="entry name" value="PROTEIN_KINASE_DOM"/>
    <property type="match status" value="1"/>
</dbReference>
<keyword evidence="5 12" id="KW-0418">Kinase</keyword>
<keyword evidence="10" id="KW-0472">Membrane</keyword>
<keyword evidence="6 8" id="KW-0067">ATP-binding</keyword>
<reference evidence="12 13" key="1">
    <citation type="submission" date="2020-08" db="EMBL/GenBank/DDBJ databases">
        <title>Sequencing the genomes of 1000 actinobacteria strains.</title>
        <authorList>
            <person name="Klenk H.-P."/>
        </authorList>
    </citation>
    <scope>NUCLEOTIDE SEQUENCE [LARGE SCALE GENOMIC DNA]</scope>
    <source>
        <strain evidence="12 13">DSM 45362</strain>
    </source>
</reference>
<dbReference type="PROSITE" id="PS50082">
    <property type="entry name" value="WD_REPEATS_2"/>
    <property type="match status" value="2"/>
</dbReference>